<dbReference type="GO" id="GO:0016787">
    <property type="term" value="F:hydrolase activity"/>
    <property type="evidence" value="ECO:0007669"/>
    <property type="project" value="UniProtKB-KW"/>
</dbReference>
<evidence type="ECO:0000313" key="2">
    <source>
        <dbReference type="EMBL" id="MXO70810.1"/>
    </source>
</evidence>
<dbReference type="InterPro" id="IPR029058">
    <property type="entry name" value="AB_hydrolase_fold"/>
</dbReference>
<dbReference type="Proteomes" id="UP000466966">
    <property type="component" value="Unassembled WGS sequence"/>
</dbReference>
<gene>
    <name evidence="2" type="ORF">GRI99_04075</name>
</gene>
<name>A0A844YUV6_9SPHN</name>
<evidence type="ECO:0000313" key="3">
    <source>
        <dbReference type="Proteomes" id="UP000466966"/>
    </source>
</evidence>
<dbReference type="EMBL" id="WTYV01000001">
    <property type="protein sequence ID" value="MXO70810.1"/>
    <property type="molecule type" value="Genomic_DNA"/>
</dbReference>
<protein>
    <submittedName>
        <fullName evidence="2">Alpha/beta hydrolase fold domain-containing protein</fullName>
    </submittedName>
</protein>
<proteinExistence type="predicted"/>
<accession>A0A844YUV6</accession>
<keyword evidence="2" id="KW-0378">Hydrolase</keyword>
<dbReference type="Gene3D" id="3.40.50.1820">
    <property type="entry name" value="alpha/beta hydrolase"/>
    <property type="match status" value="1"/>
</dbReference>
<keyword evidence="1" id="KW-0732">Signal</keyword>
<feature type="signal peptide" evidence="1">
    <location>
        <begin position="1"/>
        <end position="23"/>
    </location>
</feature>
<organism evidence="2 3">
    <name type="scientific">Alteraurantiacibacter buctensis</name>
    <dbReference type="NCBI Taxonomy" id="1503981"/>
    <lineage>
        <taxon>Bacteria</taxon>
        <taxon>Pseudomonadati</taxon>
        <taxon>Pseudomonadota</taxon>
        <taxon>Alphaproteobacteria</taxon>
        <taxon>Sphingomonadales</taxon>
        <taxon>Erythrobacteraceae</taxon>
        <taxon>Alteraurantiacibacter</taxon>
    </lineage>
</organism>
<feature type="chain" id="PRO_5032324458" evidence="1">
    <location>
        <begin position="24"/>
        <end position="311"/>
    </location>
</feature>
<dbReference type="AlphaFoldDB" id="A0A844YUV6"/>
<dbReference type="SUPFAM" id="SSF53474">
    <property type="entry name" value="alpha/beta-Hydrolases"/>
    <property type="match status" value="1"/>
</dbReference>
<keyword evidence="3" id="KW-1185">Reference proteome</keyword>
<sequence>MVTALTRAALVAAGLLAAAPVYALAPREAGPLYEGPAPGSESWSEPRVVTVCGGSVQVFNTSQPRYELYLPDAGRATGAAVVMLPGGGLRVLGRGAGENAEIAAFLDHGVAVMLLEYRTRQMPAASLDGACRGTDPDAPPVRFPPMQIVNGNANPARGDATTNEVLRLSTADAQAAFAMLHRRAGELGLDPDRIGVIGTSAGGGVAFGAMLADAPAETKPDFFISIFGPSLQDVHVPDPAPPLFLVTESDHGPVTDGLLAVFSIWKAADRKVELHVYEVPNFSMTVDLWGPRLFDWMQERGITPANNGPDQ</sequence>
<comment type="caution">
    <text evidence="2">The sequence shown here is derived from an EMBL/GenBank/DDBJ whole genome shotgun (WGS) entry which is preliminary data.</text>
</comment>
<reference evidence="2 3" key="1">
    <citation type="submission" date="2019-12" db="EMBL/GenBank/DDBJ databases">
        <title>Genomic-based taxomic classification of the family Erythrobacteraceae.</title>
        <authorList>
            <person name="Xu L."/>
        </authorList>
    </citation>
    <scope>NUCLEOTIDE SEQUENCE [LARGE SCALE GENOMIC DNA]</scope>
    <source>
        <strain evidence="2 3">M0322</strain>
    </source>
</reference>
<evidence type="ECO:0000256" key="1">
    <source>
        <dbReference type="SAM" id="SignalP"/>
    </source>
</evidence>